<evidence type="ECO:0000313" key="3">
    <source>
        <dbReference type="Proteomes" id="UP000435112"/>
    </source>
</evidence>
<evidence type="ECO:0000259" key="1">
    <source>
        <dbReference type="Pfam" id="PF04937"/>
    </source>
</evidence>
<sequence>MCYDDLRSRLMLLAKGKRVTVPTDGYTDVIGKAVINYVLLVDDLTIFLECINTGSNSHDALFLASDILRVMVKLDFVTIAAVVTDNTATNRLVWSTLQQQKPKIFFHGCISHTLHLVVKDLVDRLSWLGKLTENCRKLVRFLKKSQPLWYELKRLQCMEGKAILILHVFVSGRGFLRARTKEQKAKCRHAYDTGMARDFVLQLEKAIKLLEVI</sequence>
<dbReference type="Proteomes" id="UP000435112">
    <property type="component" value="Unassembled WGS sequence"/>
</dbReference>
<dbReference type="InterPro" id="IPR007021">
    <property type="entry name" value="DUF659"/>
</dbReference>
<gene>
    <name evidence="2" type="ORF">PR002_g4098</name>
</gene>
<reference evidence="2 3" key="1">
    <citation type="submission" date="2018-09" db="EMBL/GenBank/DDBJ databases">
        <title>Genomic investigation of the strawberry pathogen Phytophthora fragariae indicates pathogenicity is determined by transcriptional variation in three key races.</title>
        <authorList>
            <person name="Adams T.M."/>
            <person name="Armitage A.D."/>
            <person name="Sobczyk M.K."/>
            <person name="Bates H.J."/>
            <person name="Dunwell J.M."/>
            <person name="Nellist C.F."/>
            <person name="Harrison R.J."/>
        </authorList>
    </citation>
    <scope>NUCLEOTIDE SEQUENCE [LARGE SCALE GENOMIC DNA]</scope>
    <source>
        <strain evidence="2 3">SCRP324</strain>
    </source>
</reference>
<proteinExistence type="predicted"/>
<dbReference type="InterPro" id="IPR012337">
    <property type="entry name" value="RNaseH-like_sf"/>
</dbReference>
<feature type="domain" description="DUF659" evidence="1">
    <location>
        <begin position="16"/>
        <end position="137"/>
    </location>
</feature>
<dbReference type="Pfam" id="PF04937">
    <property type="entry name" value="DUF659"/>
    <property type="match status" value="1"/>
</dbReference>
<dbReference type="SUPFAM" id="SSF53098">
    <property type="entry name" value="Ribonuclease H-like"/>
    <property type="match status" value="1"/>
</dbReference>
<protein>
    <recommendedName>
        <fullName evidence="1">DUF659 domain-containing protein</fullName>
    </recommendedName>
</protein>
<evidence type="ECO:0000313" key="2">
    <source>
        <dbReference type="EMBL" id="KAE9042099.1"/>
    </source>
</evidence>
<dbReference type="OrthoDB" id="123316at2759"/>
<accession>A0A6A3NNS3</accession>
<comment type="caution">
    <text evidence="2">The sequence shown here is derived from an EMBL/GenBank/DDBJ whole genome shotgun (WGS) entry which is preliminary data.</text>
</comment>
<dbReference type="AlphaFoldDB" id="A0A6A3NNS3"/>
<name>A0A6A3NNS3_9STRA</name>
<organism evidence="2 3">
    <name type="scientific">Phytophthora rubi</name>
    <dbReference type="NCBI Taxonomy" id="129364"/>
    <lineage>
        <taxon>Eukaryota</taxon>
        <taxon>Sar</taxon>
        <taxon>Stramenopiles</taxon>
        <taxon>Oomycota</taxon>
        <taxon>Peronosporomycetes</taxon>
        <taxon>Peronosporales</taxon>
        <taxon>Peronosporaceae</taxon>
        <taxon>Phytophthora</taxon>
    </lineage>
</organism>
<dbReference type="EMBL" id="QXFU01000155">
    <property type="protein sequence ID" value="KAE9042099.1"/>
    <property type="molecule type" value="Genomic_DNA"/>
</dbReference>